<evidence type="ECO:0000313" key="2">
    <source>
        <dbReference type="EMBL" id="KAG2575198.1"/>
    </source>
</evidence>
<dbReference type="EMBL" id="CM029049">
    <property type="protein sequence ID" value="KAG2575198.1"/>
    <property type="molecule type" value="Genomic_DNA"/>
</dbReference>
<dbReference type="Proteomes" id="UP000823388">
    <property type="component" value="Chromosome 7K"/>
</dbReference>
<keyword evidence="3" id="KW-1185">Reference proteome</keyword>
<dbReference type="AlphaFoldDB" id="A0A8T0QQ36"/>
<evidence type="ECO:0000256" key="1">
    <source>
        <dbReference type="SAM" id="MobiDB-lite"/>
    </source>
</evidence>
<feature type="region of interest" description="Disordered" evidence="1">
    <location>
        <begin position="145"/>
        <end position="210"/>
    </location>
</feature>
<name>A0A8T0QQ36_PANVG</name>
<sequence length="210" mass="22684">MVFEAEACRSWAPRLVADDGPLSHLVAQTIAPHVDPMLIESEAIFIPSNPSFVDDMPPSPPLVSQMEALPAVPALEGQAISPALESVCFALQGPAPVLHSSPSLRNITVTRGTRESLPFNLFPDASTPVKETVANFAHAMCGDAPPPVLVASPPRRRSRQQPQEFTIRRSERLAKKSHHHATKPTVQAQNVMKKKLGITSDTHPPDASSF</sequence>
<organism evidence="2 3">
    <name type="scientific">Panicum virgatum</name>
    <name type="common">Blackwell switchgrass</name>
    <dbReference type="NCBI Taxonomy" id="38727"/>
    <lineage>
        <taxon>Eukaryota</taxon>
        <taxon>Viridiplantae</taxon>
        <taxon>Streptophyta</taxon>
        <taxon>Embryophyta</taxon>
        <taxon>Tracheophyta</taxon>
        <taxon>Spermatophyta</taxon>
        <taxon>Magnoliopsida</taxon>
        <taxon>Liliopsida</taxon>
        <taxon>Poales</taxon>
        <taxon>Poaceae</taxon>
        <taxon>PACMAD clade</taxon>
        <taxon>Panicoideae</taxon>
        <taxon>Panicodae</taxon>
        <taxon>Paniceae</taxon>
        <taxon>Panicinae</taxon>
        <taxon>Panicum</taxon>
        <taxon>Panicum sect. Hiantes</taxon>
    </lineage>
</organism>
<gene>
    <name evidence="2" type="ORF">PVAP13_7KG419712</name>
</gene>
<reference evidence="2" key="1">
    <citation type="submission" date="2020-05" db="EMBL/GenBank/DDBJ databases">
        <title>WGS assembly of Panicum virgatum.</title>
        <authorList>
            <person name="Lovell J.T."/>
            <person name="Jenkins J."/>
            <person name="Shu S."/>
            <person name="Juenger T.E."/>
            <person name="Schmutz J."/>
        </authorList>
    </citation>
    <scope>NUCLEOTIDE SEQUENCE</scope>
    <source>
        <strain evidence="2">AP13</strain>
    </source>
</reference>
<protein>
    <submittedName>
        <fullName evidence="2">Uncharacterized protein</fullName>
    </submittedName>
</protein>
<proteinExistence type="predicted"/>
<evidence type="ECO:0000313" key="3">
    <source>
        <dbReference type="Proteomes" id="UP000823388"/>
    </source>
</evidence>
<comment type="caution">
    <text evidence="2">The sequence shown here is derived from an EMBL/GenBank/DDBJ whole genome shotgun (WGS) entry which is preliminary data.</text>
</comment>
<accession>A0A8T0QQ36</accession>